<evidence type="ECO:0000313" key="1">
    <source>
        <dbReference type="EMBL" id="MBF4769874.1"/>
    </source>
</evidence>
<protein>
    <submittedName>
        <fullName evidence="1">Uncharacterized protein</fullName>
    </submittedName>
</protein>
<reference evidence="1" key="1">
    <citation type="submission" date="2020-11" db="EMBL/GenBank/DDBJ databases">
        <title>Nocardioides cynanchi sp. nov., isolated from soil of rhizosphere of Cynanchum wilfordii.</title>
        <authorList>
            <person name="Lee J.-S."/>
            <person name="Suh M.K."/>
            <person name="Kim J.-S."/>
        </authorList>
    </citation>
    <scope>NUCLEOTIDE SEQUENCE</scope>
    <source>
        <strain evidence="1">KCTC 19276</strain>
    </source>
</reference>
<dbReference type="RefSeq" id="WP_194698015.1">
    <property type="nucleotide sequence ID" value="NZ_JADKPO010000033.1"/>
</dbReference>
<organism evidence="1 2">
    <name type="scientific">Nocardioides agariphilus</name>
    <dbReference type="NCBI Taxonomy" id="433664"/>
    <lineage>
        <taxon>Bacteria</taxon>
        <taxon>Bacillati</taxon>
        <taxon>Actinomycetota</taxon>
        <taxon>Actinomycetes</taxon>
        <taxon>Propionibacteriales</taxon>
        <taxon>Nocardioidaceae</taxon>
        <taxon>Nocardioides</taxon>
    </lineage>
</organism>
<comment type="caution">
    <text evidence="1">The sequence shown here is derived from an EMBL/GenBank/DDBJ whole genome shotgun (WGS) entry which is preliminary data.</text>
</comment>
<accession>A0A930YP52</accession>
<name>A0A930YP52_9ACTN</name>
<dbReference type="AlphaFoldDB" id="A0A930YP52"/>
<proteinExistence type="predicted"/>
<dbReference type="Proteomes" id="UP000660668">
    <property type="component" value="Unassembled WGS sequence"/>
</dbReference>
<gene>
    <name evidence="1" type="ORF">ISU10_19050</name>
</gene>
<sequence length="159" mass="16754">MSTRANTHAPPSRRNQHSLTPALLLVVALASACGGADEDYCGSVKEHQAELTDVTASGAPSALLDALPILRDLSTRAPDDISDEWQVLLDPLERLDEAVRAADVDPASYDPRHLPAGLTDGERQRIEDAGAALADPAVGAAFDGIQQQAKDVCHTPLSL</sequence>
<dbReference type="EMBL" id="JADKPO010000033">
    <property type="protein sequence ID" value="MBF4769874.1"/>
    <property type="molecule type" value="Genomic_DNA"/>
</dbReference>
<keyword evidence="2" id="KW-1185">Reference proteome</keyword>
<dbReference type="PROSITE" id="PS51257">
    <property type="entry name" value="PROKAR_LIPOPROTEIN"/>
    <property type="match status" value="1"/>
</dbReference>
<evidence type="ECO:0000313" key="2">
    <source>
        <dbReference type="Proteomes" id="UP000660668"/>
    </source>
</evidence>